<comment type="caution">
    <text evidence="1">The sequence shown here is derived from an EMBL/GenBank/DDBJ whole genome shotgun (WGS) entry which is preliminary data.</text>
</comment>
<sequence>MLFSLNFTVGYSQLAENNNETIETSGDILLFAMPASALTTMLLLKDKKGTWQFTKGFNLNRAVTFGLSGSQ</sequence>
<dbReference type="EMBL" id="JAKGTH010000007">
    <property type="protein sequence ID" value="MCF4101171.1"/>
    <property type="molecule type" value="Genomic_DNA"/>
</dbReference>
<protein>
    <submittedName>
        <fullName evidence="1">Uncharacterized protein</fullName>
    </submittedName>
</protein>
<organism evidence="1 2">
    <name type="scientific">Gillisia lutea</name>
    <dbReference type="NCBI Taxonomy" id="2909668"/>
    <lineage>
        <taxon>Bacteria</taxon>
        <taxon>Pseudomonadati</taxon>
        <taxon>Bacteroidota</taxon>
        <taxon>Flavobacteriia</taxon>
        <taxon>Flavobacteriales</taxon>
        <taxon>Flavobacteriaceae</taxon>
        <taxon>Gillisia</taxon>
    </lineage>
</organism>
<dbReference type="RefSeq" id="WP_236133321.1">
    <property type="nucleotide sequence ID" value="NZ_JAKGTH010000007.1"/>
</dbReference>
<proteinExistence type="predicted"/>
<dbReference type="Proteomes" id="UP001179363">
    <property type="component" value="Unassembled WGS sequence"/>
</dbReference>
<accession>A0ABS9EE96</accession>
<keyword evidence="2" id="KW-1185">Reference proteome</keyword>
<evidence type="ECO:0000313" key="1">
    <source>
        <dbReference type="EMBL" id="MCF4101171.1"/>
    </source>
</evidence>
<name>A0ABS9EE96_9FLAO</name>
<reference evidence="1" key="1">
    <citation type="submission" date="2022-01" db="EMBL/GenBank/DDBJ databases">
        <title>Gillisia lutea sp. nov., isolated from marine plastic residues from the Malvarosa beach (Valencia, Spain).</title>
        <authorList>
            <person name="Vidal-Verdu A."/>
            <person name="Molina-Menor E."/>
            <person name="Satari L."/>
            <person name="Pascual J."/>
            <person name="Pereto J."/>
            <person name="Porcar M."/>
        </authorList>
    </citation>
    <scope>NUCLEOTIDE SEQUENCE</scope>
    <source>
        <strain evidence="1">M10.2A</strain>
    </source>
</reference>
<evidence type="ECO:0000313" key="2">
    <source>
        <dbReference type="Proteomes" id="UP001179363"/>
    </source>
</evidence>
<gene>
    <name evidence="1" type="ORF">L1I30_05805</name>
</gene>